<keyword evidence="2" id="KW-1133">Transmembrane helix</keyword>
<evidence type="ECO:0000256" key="1">
    <source>
        <dbReference type="SAM" id="Coils"/>
    </source>
</evidence>
<protein>
    <submittedName>
        <fullName evidence="3">Uncharacterized protein</fullName>
    </submittedName>
</protein>
<keyword evidence="2" id="KW-0472">Membrane</keyword>
<name>A0A6C0J048_9ZZZZ</name>
<proteinExistence type="predicted"/>
<feature type="transmembrane region" description="Helical" evidence="2">
    <location>
        <begin position="182"/>
        <end position="200"/>
    </location>
</feature>
<keyword evidence="2" id="KW-0812">Transmembrane</keyword>
<accession>A0A6C0J048</accession>
<reference evidence="3" key="1">
    <citation type="journal article" date="2020" name="Nature">
        <title>Giant virus diversity and host interactions through global metagenomics.</title>
        <authorList>
            <person name="Schulz F."/>
            <person name="Roux S."/>
            <person name="Paez-Espino D."/>
            <person name="Jungbluth S."/>
            <person name="Walsh D.A."/>
            <person name="Denef V.J."/>
            <person name="McMahon K.D."/>
            <person name="Konstantinidis K.T."/>
            <person name="Eloe-Fadrosh E.A."/>
            <person name="Kyrpides N.C."/>
            <person name="Woyke T."/>
        </authorList>
    </citation>
    <scope>NUCLEOTIDE SEQUENCE</scope>
    <source>
        <strain evidence="3">GVMAG-M-3300025626-8</strain>
    </source>
</reference>
<sequence length="235" mass="26370">MVSTTECNFNLTRAGCLEFCSNPDNRCSDDSNVQYCVAKFSKAREDYPDLDDVENLNLNVPECKCLLMGPSTRLEKKLELVNHGNRACWSPYCRDGSSAKLDQLSKPSWWIDMQNCAAINFCIVDMNDTNINQYGNSILHINNCNDEQKEKNAGEEDLQSTGAEIDMHNSNSGVEITDGMKFAIAGGILLLLLLIALNFSSVKKLEKTLKEIKQEIKQKNKQKKSIASNRQEIFG</sequence>
<keyword evidence="1" id="KW-0175">Coiled coil</keyword>
<evidence type="ECO:0000256" key="2">
    <source>
        <dbReference type="SAM" id="Phobius"/>
    </source>
</evidence>
<evidence type="ECO:0000313" key="3">
    <source>
        <dbReference type="EMBL" id="QHT98086.1"/>
    </source>
</evidence>
<dbReference type="AlphaFoldDB" id="A0A6C0J048"/>
<feature type="coiled-coil region" evidence="1">
    <location>
        <begin position="202"/>
        <end position="229"/>
    </location>
</feature>
<dbReference type="EMBL" id="MN740287">
    <property type="protein sequence ID" value="QHT98086.1"/>
    <property type="molecule type" value="Genomic_DNA"/>
</dbReference>
<organism evidence="3">
    <name type="scientific">viral metagenome</name>
    <dbReference type="NCBI Taxonomy" id="1070528"/>
    <lineage>
        <taxon>unclassified sequences</taxon>
        <taxon>metagenomes</taxon>
        <taxon>organismal metagenomes</taxon>
    </lineage>
</organism>